<evidence type="ECO:0000256" key="1">
    <source>
        <dbReference type="ARBA" id="ARBA00004613"/>
    </source>
</evidence>
<dbReference type="InterPro" id="IPR012334">
    <property type="entry name" value="Pectin_lyas_fold"/>
</dbReference>
<dbReference type="GO" id="GO:0005975">
    <property type="term" value="P:carbohydrate metabolic process"/>
    <property type="evidence" value="ECO:0007669"/>
    <property type="project" value="InterPro"/>
</dbReference>
<evidence type="ECO:0000313" key="17">
    <source>
        <dbReference type="Proteomes" id="UP001301769"/>
    </source>
</evidence>
<dbReference type="PROSITE" id="PS00502">
    <property type="entry name" value="POLYGALACTURONASE"/>
    <property type="match status" value="1"/>
</dbReference>
<name>A0AAN6XTT7_9PEZI</name>
<feature type="signal peptide" evidence="15">
    <location>
        <begin position="1"/>
        <end position="19"/>
    </location>
</feature>
<dbReference type="Proteomes" id="UP001301769">
    <property type="component" value="Unassembled WGS sequence"/>
</dbReference>
<keyword evidence="3" id="KW-0964">Secreted</keyword>
<evidence type="ECO:0000256" key="5">
    <source>
        <dbReference type="ARBA" id="ARBA00022737"/>
    </source>
</evidence>
<feature type="chain" id="PRO_5042961803" description="galacturonan 1,4-alpha-galacturonidase" evidence="15">
    <location>
        <begin position="20"/>
        <end position="440"/>
    </location>
</feature>
<feature type="active site" evidence="13">
    <location>
        <position position="268"/>
    </location>
</feature>
<evidence type="ECO:0000256" key="6">
    <source>
        <dbReference type="ARBA" id="ARBA00022801"/>
    </source>
</evidence>
<proteinExistence type="inferred from homology"/>
<dbReference type="EMBL" id="MU858382">
    <property type="protein sequence ID" value="KAK4206579.1"/>
    <property type="molecule type" value="Genomic_DNA"/>
</dbReference>
<evidence type="ECO:0000256" key="15">
    <source>
        <dbReference type="SAM" id="SignalP"/>
    </source>
</evidence>
<evidence type="ECO:0000256" key="13">
    <source>
        <dbReference type="PROSITE-ProRule" id="PRU10052"/>
    </source>
</evidence>
<keyword evidence="10" id="KW-0961">Cell wall biogenesis/degradation</keyword>
<gene>
    <name evidence="16" type="ORF">QBC37DRAFT_434729</name>
</gene>
<keyword evidence="5" id="KW-0677">Repeat</keyword>
<evidence type="ECO:0000256" key="11">
    <source>
        <dbReference type="ARBA" id="ARBA00038933"/>
    </source>
</evidence>
<comment type="similarity">
    <text evidence="2 14">Belongs to the glycosyl hydrolase 28 family.</text>
</comment>
<dbReference type="InterPro" id="IPR000743">
    <property type="entry name" value="Glyco_hydro_28"/>
</dbReference>
<evidence type="ECO:0000256" key="8">
    <source>
        <dbReference type="ARBA" id="ARBA00023180"/>
    </source>
</evidence>
<evidence type="ECO:0000256" key="12">
    <source>
        <dbReference type="ARBA" id="ARBA00048766"/>
    </source>
</evidence>
<reference evidence="16" key="2">
    <citation type="submission" date="2023-05" db="EMBL/GenBank/DDBJ databases">
        <authorList>
            <consortium name="Lawrence Berkeley National Laboratory"/>
            <person name="Steindorff A."/>
            <person name="Hensen N."/>
            <person name="Bonometti L."/>
            <person name="Westerberg I."/>
            <person name="Brannstrom I.O."/>
            <person name="Guillou S."/>
            <person name="Cros-Aarteil S."/>
            <person name="Calhoun S."/>
            <person name="Haridas S."/>
            <person name="Kuo A."/>
            <person name="Mondo S."/>
            <person name="Pangilinan J."/>
            <person name="Riley R."/>
            <person name="Labutti K."/>
            <person name="Andreopoulos B."/>
            <person name="Lipzen A."/>
            <person name="Chen C."/>
            <person name="Yanf M."/>
            <person name="Daum C."/>
            <person name="Ng V."/>
            <person name="Clum A."/>
            <person name="Ohm R."/>
            <person name="Martin F."/>
            <person name="Silar P."/>
            <person name="Natvig D."/>
            <person name="Lalanne C."/>
            <person name="Gautier V."/>
            <person name="Ament-Velasquez S.L."/>
            <person name="Kruys A."/>
            <person name="Hutchinson M.I."/>
            <person name="Powell A.J."/>
            <person name="Barry K."/>
            <person name="Miller A.N."/>
            <person name="Grigoriev I.V."/>
            <person name="Debuchy R."/>
            <person name="Gladieux P."/>
            <person name="Thoren M.H."/>
            <person name="Johannesson H."/>
        </authorList>
    </citation>
    <scope>NUCLEOTIDE SEQUENCE</scope>
    <source>
        <strain evidence="16">PSN293</strain>
    </source>
</reference>
<keyword evidence="6 14" id="KW-0378">Hydrolase</keyword>
<dbReference type="GO" id="GO:0047911">
    <property type="term" value="F:galacturan 1,4-alpha-galacturonidase activity"/>
    <property type="evidence" value="ECO:0007669"/>
    <property type="project" value="UniProtKB-EC"/>
</dbReference>
<evidence type="ECO:0000313" key="16">
    <source>
        <dbReference type="EMBL" id="KAK4206579.1"/>
    </source>
</evidence>
<dbReference type="InterPro" id="IPR011050">
    <property type="entry name" value="Pectin_lyase_fold/virulence"/>
</dbReference>
<keyword evidence="17" id="KW-1185">Reference proteome</keyword>
<dbReference type="AlphaFoldDB" id="A0AAN6XTT7"/>
<evidence type="ECO:0000256" key="4">
    <source>
        <dbReference type="ARBA" id="ARBA00022729"/>
    </source>
</evidence>
<comment type="catalytic activity">
    <reaction evidence="12">
        <text>[(1-&gt;4)-alpha-D-galacturonosyl](n) + H2O = alpha-D-galacturonate + [(1-&gt;4)-alpha-D-galacturonosyl](n-1)</text>
        <dbReference type="Rhea" id="RHEA:14117"/>
        <dbReference type="Rhea" id="RHEA-COMP:14570"/>
        <dbReference type="Rhea" id="RHEA-COMP:14572"/>
        <dbReference type="ChEBI" id="CHEBI:15377"/>
        <dbReference type="ChEBI" id="CHEBI:58658"/>
        <dbReference type="ChEBI" id="CHEBI:140523"/>
        <dbReference type="EC" id="3.2.1.67"/>
    </reaction>
</comment>
<evidence type="ECO:0000256" key="7">
    <source>
        <dbReference type="ARBA" id="ARBA00023157"/>
    </source>
</evidence>
<comment type="caution">
    <text evidence="16">The sequence shown here is derived from an EMBL/GenBank/DDBJ whole genome shotgun (WGS) entry which is preliminary data.</text>
</comment>
<evidence type="ECO:0000256" key="2">
    <source>
        <dbReference type="ARBA" id="ARBA00008834"/>
    </source>
</evidence>
<dbReference type="EC" id="3.2.1.67" evidence="11"/>
<comment type="subcellular location">
    <subcellularLocation>
        <location evidence="1">Secreted</location>
    </subcellularLocation>
</comment>
<evidence type="ECO:0000256" key="9">
    <source>
        <dbReference type="ARBA" id="ARBA00023295"/>
    </source>
</evidence>
<reference evidence="16" key="1">
    <citation type="journal article" date="2023" name="Mol. Phylogenet. Evol.">
        <title>Genome-scale phylogeny and comparative genomics of the fungal order Sordariales.</title>
        <authorList>
            <person name="Hensen N."/>
            <person name="Bonometti L."/>
            <person name="Westerberg I."/>
            <person name="Brannstrom I.O."/>
            <person name="Guillou S."/>
            <person name="Cros-Aarteil S."/>
            <person name="Calhoun S."/>
            <person name="Haridas S."/>
            <person name="Kuo A."/>
            <person name="Mondo S."/>
            <person name="Pangilinan J."/>
            <person name="Riley R."/>
            <person name="LaButti K."/>
            <person name="Andreopoulos B."/>
            <person name="Lipzen A."/>
            <person name="Chen C."/>
            <person name="Yan M."/>
            <person name="Daum C."/>
            <person name="Ng V."/>
            <person name="Clum A."/>
            <person name="Steindorff A."/>
            <person name="Ohm R.A."/>
            <person name="Martin F."/>
            <person name="Silar P."/>
            <person name="Natvig D.O."/>
            <person name="Lalanne C."/>
            <person name="Gautier V."/>
            <person name="Ament-Velasquez S.L."/>
            <person name="Kruys A."/>
            <person name="Hutchinson M.I."/>
            <person name="Powell A.J."/>
            <person name="Barry K."/>
            <person name="Miller A.N."/>
            <person name="Grigoriev I.V."/>
            <person name="Debuchy R."/>
            <person name="Gladieux P."/>
            <person name="Hiltunen Thoren M."/>
            <person name="Johannesson H."/>
        </authorList>
    </citation>
    <scope>NUCLEOTIDE SEQUENCE</scope>
    <source>
        <strain evidence="16">PSN293</strain>
    </source>
</reference>
<keyword evidence="8" id="KW-0325">Glycoprotein</keyword>
<evidence type="ECO:0000256" key="3">
    <source>
        <dbReference type="ARBA" id="ARBA00022525"/>
    </source>
</evidence>
<dbReference type="GO" id="GO:0005576">
    <property type="term" value="C:extracellular region"/>
    <property type="evidence" value="ECO:0007669"/>
    <property type="project" value="UniProtKB-SubCell"/>
</dbReference>
<dbReference type="PANTHER" id="PTHR31736">
    <property type="match status" value="1"/>
</dbReference>
<dbReference type="SUPFAM" id="SSF51126">
    <property type="entry name" value="Pectin lyase-like"/>
    <property type="match status" value="1"/>
</dbReference>
<protein>
    <recommendedName>
        <fullName evidence="11">galacturonan 1,4-alpha-galacturonidase</fullName>
        <ecNumber evidence="11">3.2.1.67</ecNumber>
    </recommendedName>
</protein>
<dbReference type="PANTHER" id="PTHR31736:SF14">
    <property type="entry name" value="EXOPOLYGALACTURONASE X-1-RELATED"/>
    <property type="match status" value="1"/>
</dbReference>
<keyword evidence="4 15" id="KW-0732">Signal</keyword>
<evidence type="ECO:0000256" key="14">
    <source>
        <dbReference type="RuleBase" id="RU361169"/>
    </source>
</evidence>
<keyword evidence="9 14" id="KW-0326">Glycosidase</keyword>
<dbReference type="Pfam" id="PF00295">
    <property type="entry name" value="Glyco_hydro_28"/>
    <property type="match status" value="1"/>
</dbReference>
<dbReference type="GO" id="GO:0004650">
    <property type="term" value="F:polygalacturonase activity"/>
    <property type="evidence" value="ECO:0007669"/>
    <property type="project" value="InterPro"/>
</dbReference>
<dbReference type="GO" id="GO:0071555">
    <property type="term" value="P:cell wall organization"/>
    <property type="evidence" value="ECO:0007669"/>
    <property type="project" value="UniProtKB-KW"/>
</dbReference>
<organism evidence="16 17">
    <name type="scientific">Rhypophila decipiens</name>
    <dbReference type="NCBI Taxonomy" id="261697"/>
    <lineage>
        <taxon>Eukaryota</taxon>
        <taxon>Fungi</taxon>
        <taxon>Dikarya</taxon>
        <taxon>Ascomycota</taxon>
        <taxon>Pezizomycotina</taxon>
        <taxon>Sordariomycetes</taxon>
        <taxon>Sordariomycetidae</taxon>
        <taxon>Sordariales</taxon>
        <taxon>Naviculisporaceae</taxon>
        <taxon>Rhypophila</taxon>
    </lineage>
</organism>
<dbReference type="Gene3D" id="2.160.20.10">
    <property type="entry name" value="Single-stranded right-handed beta-helix, Pectin lyase-like"/>
    <property type="match status" value="1"/>
</dbReference>
<evidence type="ECO:0000256" key="10">
    <source>
        <dbReference type="ARBA" id="ARBA00023316"/>
    </source>
</evidence>
<accession>A0AAN6XTT7</accession>
<keyword evidence="7" id="KW-1015">Disulfide bond</keyword>
<sequence>MKPINLILSSFSLAGAAISYEPSPRPVLLPSPYQPRVPFPYPLQRSGKLCIVNTHGDGVTDDSFSVLFALWDCNDGGHVLFPRGETYTIGTAMDLTFLRRIDIDIQGHIQFTNDIEYWQANSFRFGFQNVTSFFKLGGEDVWIYGGGTLYGNGQVWYDTYAKDIYTLRPVLIGIDGLRDSVFSDLNLRHSPQYFHFVANASNVVFNNINIGGGSLNENKAANSDGWDTYRSEDITIMKSVVDNGDDCVSLKPNSTNILLQSLTCTGSHGISIGSLGQYPSQHDIISSIHASNITMINSSNGARIKVWPDIPSPMSPDLQGGGGSGYVRNVTFEDFTLENVDYAIEITQCYGQKNLTLCREFPSRLRMEDIFFRGFKGTTSKKFEPLVAALACSSPTLCSNIQARDIDVVSPGGRRRQAYCLNVIEEDLDLECTSDFRGWS</sequence>